<gene>
    <name evidence="3" type="ORF">SAMN04488074_13713</name>
</gene>
<dbReference type="InterPro" id="IPR011010">
    <property type="entry name" value="DNA_brk_join_enz"/>
</dbReference>
<proteinExistence type="predicted"/>
<dbReference type="EMBL" id="FNET01000037">
    <property type="protein sequence ID" value="SDN15945.1"/>
    <property type="molecule type" value="Genomic_DNA"/>
</dbReference>
<feature type="domain" description="Tyr recombinase" evidence="2">
    <location>
        <begin position="147"/>
        <end position="357"/>
    </location>
</feature>
<dbReference type="GO" id="GO:0015074">
    <property type="term" value="P:DNA integration"/>
    <property type="evidence" value="ECO:0007669"/>
    <property type="project" value="InterPro"/>
</dbReference>
<dbReference type="PANTHER" id="PTHR30349">
    <property type="entry name" value="PHAGE INTEGRASE-RELATED"/>
    <property type="match status" value="1"/>
</dbReference>
<dbReference type="InterPro" id="IPR050090">
    <property type="entry name" value="Tyrosine_recombinase_XerCD"/>
</dbReference>
<dbReference type="Pfam" id="PF00589">
    <property type="entry name" value="Phage_integrase"/>
    <property type="match status" value="1"/>
</dbReference>
<dbReference type="Proteomes" id="UP000199682">
    <property type="component" value="Unassembled WGS sequence"/>
</dbReference>
<dbReference type="PROSITE" id="PS51898">
    <property type="entry name" value="TYR_RECOMBINASE"/>
    <property type="match status" value="1"/>
</dbReference>
<dbReference type="InterPro" id="IPR002104">
    <property type="entry name" value="Integrase_catalytic"/>
</dbReference>
<name>A0A1G9Z4S8_9PSEU</name>
<dbReference type="SUPFAM" id="SSF56349">
    <property type="entry name" value="DNA breaking-rejoining enzymes"/>
    <property type="match status" value="1"/>
</dbReference>
<dbReference type="GO" id="GO:0003677">
    <property type="term" value="F:DNA binding"/>
    <property type="evidence" value="ECO:0007669"/>
    <property type="project" value="InterPro"/>
</dbReference>
<evidence type="ECO:0000256" key="1">
    <source>
        <dbReference type="ARBA" id="ARBA00023172"/>
    </source>
</evidence>
<dbReference type="GO" id="GO:0006310">
    <property type="term" value="P:DNA recombination"/>
    <property type="evidence" value="ECO:0007669"/>
    <property type="project" value="UniProtKB-KW"/>
</dbReference>
<reference evidence="4" key="1">
    <citation type="submission" date="2016-10" db="EMBL/GenBank/DDBJ databases">
        <authorList>
            <person name="Varghese N."/>
            <person name="Submissions S."/>
        </authorList>
    </citation>
    <scope>NUCLEOTIDE SEQUENCE [LARGE SCALE GENOMIC DNA]</scope>
    <source>
        <strain evidence="4">DSM 44796</strain>
    </source>
</reference>
<dbReference type="PANTHER" id="PTHR30349:SF64">
    <property type="entry name" value="PROPHAGE INTEGRASE INTD-RELATED"/>
    <property type="match status" value="1"/>
</dbReference>
<keyword evidence="1" id="KW-0233">DNA recombination</keyword>
<evidence type="ECO:0000259" key="2">
    <source>
        <dbReference type="PROSITE" id="PS51898"/>
    </source>
</evidence>
<dbReference type="AlphaFoldDB" id="A0A1G9Z4S8"/>
<sequence length="369" mass="41566">MGSEAPGSARLVLADNVIHLDPAPAVFEAMLEGWRRQQSARFLKTSLTIAPRLRLIRRLWDFTGLYPWQWTPADGEAFIDDMRGGESPIVASTARTYEVAISLFLEYLLDSRYGWVQVCEERFGDTPQQVFHEGNSVLHKLNYEGDPRRRPLTYDEVQALFDAADARPGTISGRGRKGALCAARDAAVLKTVYAFGLRRRETSRVDLADLRRNRKAPQFGDFGTVMVRYGKAPKGSPPKRRTVLLVPEMDWVVDTLADWVSQMRPRFAPGSHPALWVTERVGRLSPRSINEAFVAARDDAGLDPSLDLHCLRHSYITHLTEFGYPARFVQEQVGHAFGSTTAIYMGVSNEYRNKLLEAALKGRLGEDWE</sequence>
<evidence type="ECO:0000313" key="4">
    <source>
        <dbReference type="Proteomes" id="UP000199682"/>
    </source>
</evidence>
<protein>
    <submittedName>
        <fullName evidence="3">Phage integrase family protein</fullName>
    </submittedName>
</protein>
<dbReference type="Gene3D" id="1.10.443.10">
    <property type="entry name" value="Intergrase catalytic core"/>
    <property type="match status" value="1"/>
</dbReference>
<dbReference type="InterPro" id="IPR013762">
    <property type="entry name" value="Integrase-like_cat_sf"/>
</dbReference>
<organism evidence="3 4">
    <name type="scientific">Lentzea albidocapillata subsp. violacea</name>
    <dbReference type="NCBI Taxonomy" id="128104"/>
    <lineage>
        <taxon>Bacteria</taxon>
        <taxon>Bacillati</taxon>
        <taxon>Actinomycetota</taxon>
        <taxon>Actinomycetes</taxon>
        <taxon>Pseudonocardiales</taxon>
        <taxon>Pseudonocardiaceae</taxon>
        <taxon>Lentzea</taxon>
    </lineage>
</organism>
<accession>A0A1G9Z4S8</accession>
<evidence type="ECO:0000313" key="3">
    <source>
        <dbReference type="EMBL" id="SDN15945.1"/>
    </source>
</evidence>